<dbReference type="InterPro" id="IPR029058">
    <property type="entry name" value="AB_hydrolase_fold"/>
</dbReference>
<dbReference type="Pfam" id="PF00930">
    <property type="entry name" value="DPPIV_N"/>
    <property type="match status" value="1"/>
</dbReference>
<evidence type="ECO:0000313" key="5">
    <source>
        <dbReference type="Proteomes" id="UP000652681"/>
    </source>
</evidence>
<evidence type="ECO:0000256" key="1">
    <source>
        <dbReference type="ARBA" id="ARBA00023180"/>
    </source>
</evidence>
<dbReference type="Pfam" id="PF00326">
    <property type="entry name" value="Peptidase_S9"/>
    <property type="match status" value="1"/>
</dbReference>
<accession>A0A8J6PDM4</accession>
<organism evidence="4 5">
    <name type="scientific">Taishania pollutisoli</name>
    <dbReference type="NCBI Taxonomy" id="2766479"/>
    <lineage>
        <taxon>Bacteria</taxon>
        <taxon>Pseudomonadati</taxon>
        <taxon>Bacteroidota</taxon>
        <taxon>Flavobacteriia</taxon>
        <taxon>Flavobacteriales</taxon>
        <taxon>Crocinitomicaceae</taxon>
        <taxon>Taishania</taxon>
    </lineage>
</organism>
<dbReference type="GO" id="GO:0006508">
    <property type="term" value="P:proteolysis"/>
    <property type="evidence" value="ECO:0007669"/>
    <property type="project" value="InterPro"/>
</dbReference>
<name>A0A8J6PDM4_9FLAO</name>
<dbReference type="Gene3D" id="3.40.50.1820">
    <property type="entry name" value="alpha/beta hydrolase"/>
    <property type="match status" value="1"/>
</dbReference>
<dbReference type="RefSeq" id="WP_216714500.1">
    <property type="nucleotide sequence ID" value="NZ_JACVEL010000009.1"/>
</dbReference>
<reference evidence="4" key="1">
    <citation type="submission" date="2020-09" db="EMBL/GenBank/DDBJ databases">
        <title>Taishania pollutisoli gen. nov., sp. nov., Isolated from Tetrabromobisphenol A-Contaminated Soil.</title>
        <authorList>
            <person name="Chen Q."/>
        </authorList>
    </citation>
    <scope>NUCLEOTIDE SEQUENCE</scope>
    <source>
        <strain evidence="4">CZZ-1</strain>
    </source>
</reference>
<dbReference type="AlphaFoldDB" id="A0A8J6PDM4"/>
<keyword evidence="5" id="KW-1185">Reference proteome</keyword>
<proteinExistence type="predicted"/>
<sequence>MRKISLLIALVLMGTVYGQKDITVESLYKTYQFFPKSVNGFNGMKDGQHFTQVSTTGEGLSITKHKITAYSESGEIILNLSDLKLDGEQLDVQDYSFNDDETKLLLLTDMQSIYRHSYSAYFYVYDLKTKSIERLDHSDSPQTLATFSPDGKQVAYIRDNDLFIKDLAANKITQVTSDGKKNEIINGTTDWVYEEEFAITKAFGWSPDSKHLAYLRFDESAVREFTMEYNVGALYPELYTFKYPKAGEDNSKVTAHIYSLTNQSTAHVKLNEYEYIPRISWSNVNNTLVLQTMNRHQSQVVYTKVELKGTEWVANAFYTENSKTYIDIDDNLIFLNDGVSILRTSEKNGYKHIYKIGFDGSEFQLTKGTWDVIDFCGIDEPNKFVYYTAAKKGAIHKGIYKIDLKGKKDVAISSETGQNSADFTPGMNYFVKNYSNANTPPVFSLCDNNGKEITVMENNEFLKNRIAKHEFAKKEFVTFDLNGRSLNGWMIKPGNFDPAKKYPVYVSIYGGPGANTVADGWDFNSAWHQLLAQEGYIVVSVDPRGTMYRGKEFKDKTYLQLGKYETEDFVDVAKLLQTYNYVDANRIGIQGWSYGGFMTSLAMTKGNGVFKMGIAVAPVTNWKYYDNIYTERFMRTPKENESGYNDNSPLFFADQLQGKYFLIHGSGDDNVHYQNALEMANALIAANKQFDFFIYPNRNHGIYGGNTREHLFRMMLDYVKKNL</sequence>
<dbReference type="PANTHER" id="PTHR11731:SF193">
    <property type="entry name" value="DIPEPTIDYL PEPTIDASE 9"/>
    <property type="match status" value="1"/>
</dbReference>
<dbReference type="InterPro" id="IPR001375">
    <property type="entry name" value="Peptidase_S9_cat"/>
</dbReference>
<gene>
    <name evidence="4" type="ORF">H9Y05_12710</name>
</gene>
<feature type="domain" description="Dipeptidylpeptidase IV N-terminal" evidence="3">
    <location>
        <begin position="99"/>
        <end position="441"/>
    </location>
</feature>
<evidence type="ECO:0000313" key="4">
    <source>
        <dbReference type="EMBL" id="MBC9813332.1"/>
    </source>
</evidence>
<dbReference type="SUPFAM" id="SSF53474">
    <property type="entry name" value="alpha/beta-Hydrolases"/>
    <property type="match status" value="1"/>
</dbReference>
<dbReference type="InterPro" id="IPR002469">
    <property type="entry name" value="Peptidase_S9B_N"/>
</dbReference>
<protein>
    <submittedName>
        <fullName evidence="4">S9 family peptidase</fullName>
    </submittedName>
</protein>
<dbReference type="EMBL" id="JACVEL010000009">
    <property type="protein sequence ID" value="MBC9813332.1"/>
    <property type="molecule type" value="Genomic_DNA"/>
</dbReference>
<dbReference type="GO" id="GO:0008236">
    <property type="term" value="F:serine-type peptidase activity"/>
    <property type="evidence" value="ECO:0007669"/>
    <property type="project" value="InterPro"/>
</dbReference>
<comment type="caution">
    <text evidence="4">The sequence shown here is derived from an EMBL/GenBank/DDBJ whole genome shotgun (WGS) entry which is preliminary data.</text>
</comment>
<evidence type="ECO:0000259" key="3">
    <source>
        <dbReference type="Pfam" id="PF00930"/>
    </source>
</evidence>
<dbReference type="Gene3D" id="2.140.10.30">
    <property type="entry name" value="Dipeptidylpeptidase IV, N-terminal domain"/>
    <property type="match status" value="1"/>
</dbReference>
<evidence type="ECO:0000259" key="2">
    <source>
        <dbReference type="Pfam" id="PF00326"/>
    </source>
</evidence>
<feature type="domain" description="Peptidase S9 prolyl oligopeptidase catalytic" evidence="2">
    <location>
        <begin position="523"/>
        <end position="723"/>
    </location>
</feature>
<dbReference type="Proteomes" id="UP000652681">
    <property type="component" value="Unassembled WGS sequence"/>
</dbReference>
<dbReference type="SUPFAM" id="SSF82171">
    <property type="entry name" value="DPP6 N-terminal domain-like"/>
    <property type="match status" value="1"/>
</dbReference>
<dbReference type="InterPro" id="IPR050278">
    <property type="entry name" value="Serine_Prot_S9B/DPPIV"/>
</dbReference>
<dbReference type="PANTHER" id="PTHR11731">
    <property type="entry name" value="PROTEASE FAMILY S9B,C DIPEPTIDYL-PEPTIDASE IV-RELATED"/>
    <property type="match status" value="1"/>
</dbReference>
<dbReference type="FunFam" id="3.40.50.1820:FF:000003">
    <property type="entry name" value="Dipeptidyl peptidase 4"/>
    <property type="match status" value="1"/>
</dbReference>
<dbReference type="GO" id="GO:0008239">
    <property type="term" value="F:dipeptidyl-peptidase activity"/>
    <property type="evidence" value="ECO:0007669"/>
    <property type="project" value="TreeGrafter"/>
</dbReference>
<keyword evidence="1" id="KW-0325">Glycoprotein</keyword>